<protein>
    <recommendedName>
        <fullName evidence="3">DDE-1 domain-containing protein</fullName>
    </recommendedName>
</protein>
<reference evidence="1 2" key="1">
    <citation type="submission" date="2018-11" db="EMBL/GenBank/DDBJ databases">
        <authorList>
            <consortium name="Pathogen Informatics"/>
        </authorList>
    </citation>
    <scope>NUCLEOTIDE SEQUENCE [LARGE SCALE GENOMIC DNA]</scope>
</reference>
<proteinExistence type="predicted"/>
<evidence type="ECO:0000313" key="2">
    <source>
        <dbReference type="Proteomes" id="UP000271889"/>
    </source>
</evidence>
<dbReference type="Proteomes" id="UP000271889">
    <property type="component" value="Unassembled WGS sequence"/>
</dbReference>
<dbReference type="EMBL" id="UYRV01114407">
    <property type="protein sequence ID" value="VDN28886.1"/>
    <property type="molecule type" value="Genomic_DNA"/>
</dbReference>
<dbReference type="OrthoDB" id="5876883at2759"/>
<gene>
    <name evidence="1" type="ORF">CGOC_LOCUS11091</name>
</gene>
<evidence type="ECO:0008006" key="3">
    <source>
        <dbReference type="Google" id="ProtNLM"/>
    </source>
</evidence>
<sequence>MQQWPLALVCNARVERVVQAVSATTHYLTVMPMLFADGHLGDKLFVVLQERQGLFPNRGHFQAHNLEVCAHVTHMMTKELLIKWVKTCLAPTDAPSNILLLVDSWTAFKNHSAIAAAVPSGKHVKIMNI</sequence>
<keyword evidence="2" id="KW-1185">Reference proteome</keyword>
<organism evidence="1 2">
    <name type="scientific">Cylicostephanus goldi</name>
    <name type="common">Nematode worm</name>
    <dbReference type="NCBI Taxonomy" id="71465"/>
    <lineage>
        <taxon>Eukaryota</taxon>
        <taxon>Metazoa</taxon>
        <taxon>Ecdysozoa</taxon>
        <taxon>Nematoda</taxon>
        <taxon>Chromadorea</taxon>
        <taxon>Rhabditida</taxon>
        <taxon>Rhabditina</taxon>
        <taxon>Rhabditomorpha</taxon>
        <taxon>Strongyloidea</taxon>
        <taxon>Strongylidae</taxon>
        <taxon>Cylicostephanus</taxon>
    </lineage>
</organism>
<feature type="non-terminal residue" evidence="1">
    <location>
        <position position="129"/>
    </location>
</feature>
<name>A0A3P7QDX3_CYLGO</name>
<dbReference type="AlphaFoldDB" id="A0A3P7QDX3"/>
<evidence type="ECO:0000313" key="1">
    <source>
        <dbReference type="EMBL" id="VDN28886.1"/>
    </source>
</evidence>
<accession>A0A3P7QDX3</accession>